<name>A0A919T555_9ACTN</name>
<evidence type="ECO:0000313" key="3">
    <source>
        <dbReference type="Proteomes" id="UP000677082"/>
    </source>
</evidence>
<comment type="caution">
    <text evidence="2">The sequence shown here is derived from an EMBL/GenBank/DDBJ whole genome shotgun (WGS) entry which is preliminary data.</text>
</comment>
<protein>
    <recommendedName>
        <fullName evidence="4">Antitoxin</fullName>
    </recommendedName>
</protein>
<reference evidence="2 3" key="1">
    <citation type="submission" date="2021-03" db="EMBL/GenBank/DDBJ databases">
        <title>Whole genome shotgun sequence of Actinoplanes toevensis NBRC 105298.</title>
        <authorList>
            <person name="Komaki H."/>
            <person name="Tamura T."/>
        </authorList>
    </citation>
    <scope>NUCLEOTIDE SEQUENCE [LARGE SCALE GENOMIC DNA]</scope>
    <source>
        <strain evidence="2 3">NBRC 105298</strain>
    </source>
</reference>
<dbReference type="AlphaFoldDB" id="A0A919T555"/>
<proteinExistence type="predicted"/>
<dbReference type="Proteomes" id="UP000677082">
    <property type="component" value="Unassembled WGS sequence"/>
</dbReference>
<dbReference type="RefSeq" id="WP_213004834.1">
    <property type="nucleotide sequence ID" value="NZ_BOQN01000009.1"/>
</dbReference>
<dbReference type="EMBL" id="BOQN01000009">
    <property type="protein sequence ID" value="GIM88852.1"/>
    <property type="molecule type" value="Genomic_DNA"/>
</dbReference>
<sequence length="82" mass="9380">MSITLEVPPYGTPYGERYDPDMPKTKTMGVEALRKVLGQELEKAAEEGTHIFATKHGIDRGVFVPMDWYRRAREALKEPTDR</sequence>
<feature type="region of interest" description="Disordered" evidence="1">
    <location>
        <begin position="1"/>
        <end position="24"/>
    </location>
</feature>
<evidence type="ECO:0000313" key="2">
    <source>
        <dbReference type="EMBL" id="GIM88852.1"/>
    </source>
</evidence>
<accession>A0A919T555</accession>
<evidence type="ECO:0008006" key="4">
    <source>
        <dbReference type="Google" id="ProtNLM"/>
    </source>
</evidence>
<organism evidence="2 3">
    <name type="scientific">Paractinoplanes toevensis</name>
    <dbReference type="NCBI Taxonomy" id="571911"/>
    <lineage>
        <taxon>Bacteria</taxon>
        <taxon>Bacillati</taxon>
        <taxon>Actinomycetota</taxon>
        <taxon>Actinomycetes</taxon>
        <taxon>Micromonosporales</taxon>
        <taxon>Micromonosporaceae</taxon>
        <taxon>Paractinoplanes</taxon>
    </lineage>
</organism>
<keyword evidence="3" id="KW-1185">Reference proteome</keyword>
<gene>
    <name evidence="2" type="ORF">Ato02nite_006450</name>
</gene>
<evidence type="ECO:0000256" key="1">
    <source>
        <dbReference type="SAM" id="MobiDB-lite"/>
    </source>
</evidence>